<dbReference type="Proteomes" id="UP000215144">
    <property type="component" value="Chromosome 1"/>
</dbReference>
<dbReference type="InterPro" id="IPR034829">
    <property type="entry name" value="DnaD-like_sf"/>
</dbReference>
<sequence length="225" mass="25892">MTYTEAMKQGNLVLPAAILFHYRDIFQSADDFLVWQFFYFQNTSHKEEMASSEIAESIGKTISDVNRIIARLTNQELLDVKTIEMGGEIEMIFDTSPAFQKLDSLIEPKKEPAKSSSGNAYKDLVMDFEKEFGRYLSPFELQDLEKTVTDDGVDPDLIRQALREAVFNGKINLKYINGILRNWKRDGVTTVRQVEERRLQREEADPAKVTVSDEFLNAMSIWETD</sequence>
<proteinExistence type="inferred from homology"/>
<dbReference type="NCBIfam" id="TIGR01446">
    <property type="entry name" value="DnaD_dom"/>
    <property type="match status" value="1"/>
</dbReference>
<protein>
    <submittedName>
        <fullName evidence="3">DNA replication protein DnaD</fullName>
    </submittedName>
</protein>
<dbReference type="RefSeq" id="WP_017769225.1">
    <property type="nucleotide sequence ID" value="NZ_LT906454.1"/>
</dbReference>
<dbReference type="InterPro" id="IPR053162">
    <property type="entry name" value="DnaD"/>
</dbReference>
<comment type="similarity">
    <text evidence="1">Belongs to the DnaB/DnaD family.</text>
</comment>
<dbReference type="KEGG" id="saco:SAME_00975"/>
<evidence type="ECO:0000256" key="1">
    <source>
        <dbReference type="ARBA" id="ARBA00093462"/>
    </source>
</evidence>
<dbReference type="AlphaFoldDB" id="A0A239X0H4"/>
<dbReference type="InterPro" id="IPR006343">
    <property type="entry name" value="DnaB/C_C"/>
</dbReference>
<dbReference type="Pfam" id="PF07261">
    <property type="entry name" value="DnaB_2"/>
    <property type="match status" value="1"/>
</dbReference>
<evidence type="ECO:0000259" key="2">
    <source>
        <dbReference type="Pfam" id="PF07261"/>
    </source>
</evidence>
<accession>A0A239X0H4</accession>
<name>A0A239X0H4_STRAI</name>
<reference evidence="3 4" key="1">
    <citation type="submission" date="2017-06" db="EMBL/GenBank/DDBJ databases">
        <authorList>
            <consortium name="Pathogen Informatics"/>
        </authorList>
    </citation>
    <scope>NUCLEOTIDE SEQUENCE [LARGE SCALE GENOMIC DNA]</scope>
    <source>
        <strain evidence="3 4">NCTC11291</strain>
    </source>
</reference>
<dbReference type="EMBL" id="LT906454">
    <property type="protein sequence ID" value="SNV39444.1"/>
    <property type="molecule type" value="Genomic_DNA"/>
</dbReference>
<dbReference type="PANTHER" id="PTHR37293:SF6">
    <property type="entry name" value="DNA REPLICATION PROTEIN DNAD"/>
    <property type="match status" value="1"/>
</dbReference>
<evidence type="ECO:0000313" key="4">
    <source>
        <dbReference type="Proteomes" id="UP000215144"/>
    </source>
</evidence>
<gene>
    <name evidence="3" type="primary">dnaD_1</name>
    <name evidence="3" type="ORF">SAMEA4504048_00975</name>
</gene>
<evidence type="ECO:0000313" key="3">
    <source>
        <dbReference type="EMBL" id="SNV39444.1"/>
    </source>
</evidence>
<dbReference type="InterPro" id="IPR036388">
    <property type="entry name" value="WH-like_DNA-bd_sf"/>
</dbReference>
<feature type="domain" description="DnaB/C C-terminal" evidence="2">
    <location>
        <begin position="127"/>
        <end position="197"/>
    </location>
</feature>
<dbReference type="SUPFAM" id="SSF158499">
    <property type="entry name" value="DnaD domain-like"/>
    <property type="match status" value="1"/>
</dbReference>
<dbReference type="Gene3D" id="1.10.10.630">
    <property type="entry name" value="DnaD domain-like"/>
    <property type="match status" value="1"/>
</dbReference>
<dbReference type="Gene3D" id="1.10.10.10">
    <property type="entry name" value="Winged helix-like DNA-binding domain superfamily/Winged helix DNA-binding domain"/>
    <property type="match status" value="1"/>
</dbReference>
<organism evidence="3 4">
    <name type="scientific">Streptococcus acidominimus</name>
    <dbReference type="NCBI Taxonomy" id="1326"/>
    <lineage>
        <taxon>Bacteria</taxon>
        <taxon>Bacillati</taxon>
        <taxon>Bacillota</taxon>
        <taxon>Bacilli</taxon>
        <taxon>Lactobacillales</taxon>
        <taxon>Streptococcaceae</taxon>
        <taxon>Streptococcus</taxon>
    </lineage>
</organism>
<dbReference type="OrthoDB" id="9770238at2"/>
<dbReference type="PANTHER" id="PTHR37293">
    <property type="entry name" value="PHAGE REPLICATION PROTEIN-RELATED"/>
    <property type="match status" value="1"/>
</dbReference>